<name>D5A985_PICSI</name>
<organism evidence="2">
    <name type="scientific">Picea sitchensis</name>
    <name type="common">Sitka spruce</name>
    <name type="synonym">Pinus sitchensis</name>
    <dbReference type="NCBI Taxonomy" id="3332"/>
    <lineage>
        <taxon>Eukaryota</taxon>
        <taxon>Viridiplantae</taxon>
        <taxon>Streptophyta</taxon>
        <taxon>Embryophyta</taxon>
        <taxon>Tracheophyta</taxon>
        <taxon>Spermatophyta</taxon>
        <taxon>Pinopsida</taxon>
        <taxon>Pinidae</taxon>
        <taxon>Conifers I</taxon>
        <taxon>Pinales</taxon>
        <taxon>Pinaceae</taxon>
        <taxon>Picea</taxon>
    </lineage>
</organism>
<sequence>MASKIVLGTQNSRNYASADSNNEGINAPETPSIQEESLLDQHMPNPSSTVFRSRSKKGDNSICPARVAPELPIDGVLSGAEIQTEIATPERRRI</sequence>
<evidence type="ECO:0000313" key="2">
    <source>
        <dbReference type="EMBL" id="ADE76104.1"/>
    </source>
</evidence>
<dbReference type="AlphaFoldDB" id="D5A985"/>
<accession>D5A985</accession>
<proteinExistence type="evidence at transcript level"/>
<evidence type="ECO:0000256" key="1">
    <source>
        <dbReference type="SAM" id="MobiDB-lite"/>
    </source>
</evidence>
<feature type="compositionally biased region" description="Polar residues" evidence="1">
    <location>
        <begin position="8"/>
        <end position="35"/>
    </location>
</feature>
<protein>
    <submittedName>
        <fullName evidence="2">Uncharacterized protein</fullName>
    </submittedName>
</protein>
<dbReference type="EMBL" id="BT122746">
    <property type="protein sequence ID" value="ADE76104.1"/>
    <property type="molecule type" value="mRNA"/>
</dbReference>
<feature type="region of interest" description="Disordered" evidence="1">
    <location>
        <begin position="1"/>
        <end position="63"/>
    </location>
</feature>
<reference evidence="2" key="1">
    <citation type="submission" date="2010-04" db="EMBL/GenBank/DDBJ databases">
        <authorList>
            <person name="Reid K.E."/>
            <person name="Liao N."/>
            <person name="Chan S."/>
            <person name="Docking R."/>
            <person name="Taylor G."/>
            <person name="Moore R."/>
            <person name="Mayo M."/>
            <person name="Munro S."/>
            <person name="King J."/>
            <person name="Yanchuk A."/>
            <person name="Holt R."/>
            <person name="Jones S."/>
            <person name="Marra M."/>
            <person name="Ritland C.E."/>
            <person name="Ritland K."/>
            <person name="Bohlmann J."/>
        </authorList>
    </citation>
    <scope>NUCLEOTIDE SEQUENCE</scope>
    <source>
        <tissue evidence="2">Buds collected with no treatment. Collection October 2007</tissue>
    </source>
</reference>